<reference evidence="3 4" key="1">
    <citation type="submission" date="2018-06" db="EMBL/GenBank/DDBJ databases">
        <title>Freshwater and sediment microbial communities from various areas in North America, analyzing microbe dynamics in response to fracking.</title>
        <authorList>
            <person name="Lamendella R."/>
        </authorList>
    </citation>
    <scope>NUCLEOTIDE SEQUENCE [LARGE SCALE GENOMIC DNA]</scope>
    <source>
        <strain evidence="3 4">99A</strain>
    </source>
</reference>
<proteinExistence type="predicted"/>
<dbReference type="RefSeq" id="WP_258006781.1">
    <property type="nucleotide sequence ID" value="NZ_JBJKCE010000001.1"/>
</dbReference>
<gene>
    <name evidence="3" type="ORF">DET48_14023</name>
</gene>
<evidence type="ECO:0000313" key="4">
    <source>
        <dbReference type="Proteomes" id="UP000248729"/>
    </source>
</evidence>
<accession>A0A329E0P9</accession>
<dbReference type="EMBL" id="QLTR01000040">
    <property type="protein sequence ID" value="RAS57015.1"/>
    <property type="molecule type" value="Genomic_DNA"/>
</dbReference>
<dbReference type="InterPro" id="IPR019301">
    <property type="entry name" value="Flagellar_prot_FlgJ_N"/>
</dbReference>
<evidence type="ECO:0000259" key="2">
    <source>
        <dbReference type="Pfam" id="PF10135"/>
    </source>
</evidence>
<dbReference type="AlphaFoldDB" id="A0A329E0P9"/>
<name>A0A329E0P9_VIBDI</name>
<organism evidence="3 4">
    <name type="scientific">Vibrio diazotrophicus</name>
    <dbReference type="NCBI Taxonomy" id="685"/>
    <lineage>
        <taxon>Bacteria</taxon>
        <taxon>Pseudomonadati</taxon>
        <taxon>Pseudomonadota</taxon>
        <taxon>Gammaproteobacteria</taxon>
        <taxon>Vibrionales</taxon>
        <taxon>Vibrionaceae</taxon>
        <taxon>Vibrio</taxon>
    </lineage>
</organism>
<feature type="domain" description="Flagellar protein FlgJ N-terminal" evidence="2">
    <location>
        <begin position="133"/>
        <end position="184"/>
    </location>
</feature>
<sequence>MTNPITAIESAKAGNAVGNVENISVNPNQVSGIADYAELNSVPMVQPFSSPSSHGTRTAQQVMTSSLNQNMASIYDEAMVSAGDLSSLNFDDNTALQFDPTSLNSLKYHDDEDAALREVSKQFEAIFVQEMLKRMRTATEALGDEENPLSNNSNGMFQDLLDNQLAISVTKKSSFGLAELLYQQLSGQTVGSV</sequence>
<comment type="caution">
    <text evidence="3">The sequence shown here is derived from an EMBL/GenBank/DDBJ whole genome shotgun (WGS) entry which is preliminary data.</text>
</comment>
<protein>
    <submittedName>
        <fullName evidence="3">Rod binding protein</fullName>
    </submittedName>
</protein>
<dbReference type="Proteomes" id="UP000248729">
    <property type="component" value="Unassembled WGS sequence"/>
</dbReference>
<dbReference type="GO" id="GO:0044781">
    <property type="term" value="P:bacterial-type flagellum organization"/>
    <property type="evidence" value="ECO:0007669"/>
    <property type="project" value="UniProtKB-KW"/>
</dbReference>
<keyword evidence="1" id="KW-1005">Bacterial flagellum biogenesis</keyword>
<evidence type="ECO:0000313" key="3">
    <source>
        <dbReference type="EMBL" id="RAS57015.1"/>
    </source>
</evidence>
<dbReference type="Pfam" id="PF10135">
    <property type="entry name" value="Rod-binding"/>
    <property type="match status" value="1"/>
</dbReference>
<evidence type="ECO:0000256" key="1">
    <source>
        <dbReference type="ARBA" id="ARBA00022795"/>
    </source>
</evidence>